<protein>
    <submittedName>
        <fullName evidence="9">MFS transporter</fullName>
    </submittedName>
</protein>
<dbReference type="Pfam" id="PF07690">
    <property type="entry name" value="MFS_1"/>
    <property type="match status" value="1"/>
</dbReference>
<dbReference type="Proteomes" id="UP000249842">
    <property type="component" value="Unassembled WGS sequence"/>
</dbReference>
<evidence type="ECO:0000256" key="7">
    <source>
        <dbReference type="SAM" id="Phobius"/>
    </source>
</evidence>
<evidence type="ECO:0000256" key="4">
    <source>
        <dbReference type="ARBA" id="ARBA00022692"/>
    </source>
</evidence>
<keyword evidence="3" id="KW-1003">Cell membrane</keyword>
<dbReference type="RefSeq" id="WP_111456264.1">
    <property type="nucleotide sequence ID" value="NZ_QFYP01000001.1"/>
</dbReference>
<evidence type="ECO:0000256" key="5">
    <source>
        <dbReference type="ARBA" id="ARBA00022989"/>
    </source>
</evidence>
<accession>A0A328AXR8</accession>
<organism evidence="9 10">
    <name type="scientific">Phenylobacterium hankyongense</name>
    <dbReference type="NCBI Taxonomy" id="1813876"/>
    <lineage>
        <taxon>Bacteria</taxon>
        <taxon>Pseudomonadati</taxon>
        <taxon>Pseudomonadota</taxon>
        <taxon>Alphaproteobacteria</taxon>
        <taxon>Caulobacterales</taxon>
        <taxon>Caulobacteraceae</taxon>
        <taxon>Phenylobacterium</taxon>
    </lineage>
</organism>
<dbReference type="CDD" id="cd17321">
    <property type="entry name" value="MFS_MMR_MDR_like"/>
    <property type="match status" value="1"/>
</dbReference>
<evidence type="ECO:0000313" key="10">
    <source>
        <dbReference type="Proteomes" id="UP000249842"/>
    </source>
</evidence>
<feature type="domain" description="Major facilitator superfamily (MFS) profile" evidence="8">
    <location>
        <begin position="27"/>
        <end position="458"/>
    </location>
</feature>
<feature type="transmembrane region" description="Helical" evidence="7">
    <location>
        <begin position="60"/>
        <end position="81"/>
    </location>
</feature>
<reference evidence="10" key="1">
    <citation type="submission" date="2018-05" db="EMBL/GenBank/DDBJ databases">
        <authorList>
            <person name="Li X."/>
        </authorList>
    </citation>
    <scope>NUCLEOTIDE SEQUENCE [LARGE SCALE GENOMIC DNA]</scope>
    <source>
        <strain evidence="10">HKS-05</strain>
    </source>
</reference>
<dbReference type="SUPFAM" id="SSF103473">
    <property type="entry name" value="MFS general substrate transporter"/>
    <property type="match status" value="1"/>
</dbReference>
<dbReference type="PANTHER" id="PTHR42718">
    <property type="entry name" value="MAJOR FACILITATOR SUPERFAMILY MULTIDRUG TRANSPORTER MFSC"/>
    <property type="match status" value="1"/>
</dbReference>
<keyword evidence="5 7" id="KW-1133">Transmembrane helix</keyword>
<comment type="caution">
    <text evidence="9">The sequence shown here is derived from an EMBL/GenBank/DDBJ whole genome shotgun (WGS) entry which is preliminary data.</text>
</comment>
<dbReference type="Gene3D" id="1.20.1720.10">
    <property type="entry name" value="Multidrug resistance protein D"/>
    <property type="match status" value="1"/>
</dbReference>
<feature type="transmembrane region" description="Helical" evidence="7">
    <location>
        <begin position="314"/>
        <end position="335"/>
    </location>
</feature>
<dbReference type="PANTHER" id="PTHR42718:SF46">
    <property type="entry name" value="BLR6921 PROTEIN"/>
    <property type="match status" value="1"/>
</dbReference>
<feature type="transmembrane region" description="Helical" evidence="7">
    <location>
        <begin position="25"/>
        <end position="48"/>
    </location>
</feature>
<feature type="transmembrane region" description="Helical" evidence="7">
    <location>
        <begin position="181"/>
        <end position="201"/>
    </location>
</feature>
<dbReference type="InterPro" id="IPR036259">
    <property type="entry name" value="MFS_trans_sf"/>
</dbReference>
<evidence type="ECO:0000256" key="1">
    <source>
        <dbReference type="ARBA" id="ARBA00004651"/>
    </source>
</evidence>
<evidence type="ECO:0000256" key="6">
    <source>
        <dbReference type="ARBA" id="ARBA00023136"/>
    </source>
</evidence>
<dbReference type="GO" id="GO:0005886">
    <property type="term" value="C:plasma membrane"/>
    <property type="evidence" value="ECO:0007669"/>
    <property type="project" value="UniProtKB-SubCell"/>
</dbReference>
<feature type="transmembrane region" description="Helical" evidence="7">
    <location>
        <begin position="237"/>
        <end position="256"/>
    </location>
</feature>
<evidence type="ECO:0000256" key="3">
    <source>
        <dbReference type="ARBA" id="ARBA00022475"/>
    </source>
</evidence>
<feature type="transmembrane region" description="Helical" evidence="7">
    <location>
        <begin position="93"/>
        <end position="115"/>
    </location>
</feature>
<evidence type="ECO:0000259" key="8">
    <source>
        <dbReference type="PROSITE" id="PS50850"/>
    </source>
</evidence>
<dbReference type="Gene3D" id="1.20.1250.20">
    <property type="entry name" value="MFS general substrate transporter like domains"/>
    <property type="match status" value="1"/>
</dbReference>
<evidence type="ECO:0000256" key="2">
    <source>
        <dbReference type="ARBA" id="ARBA00022448"/>
    </source>
</evidence>
<dbReference type="InterPro" id="IPR011701">
    <property type="entry name" value="MFS"/>
</dbReference>
<feature type="transmembrane region" description="Helical" evidence="7">
    <location>
        <begin position="213"/>
        <end position="231"/>
    </location>
</feature>
<feature type="transmembrane region" description="Helical" evidence="7">
    <location>
        <begin position="276"/>
        <end position="302"/>
    </location>
</feature>
<dbReference type="GO" id="GO:0022857">
    <property type="term" value="F:transmembrane transporter activity"/>
    <property type="evidence" value="ECO:0007669"/>
    <property type="project" value="InterPro"/>
</dbReference>
<dbReference type="FunFam" id="1.20.1720.10:FF:000011">
    <property type="entry name" value="Transporter, major facilitator family"/>
    <property type="match status" value="1"/>
</dbReference>
<dbReference type="InterPro" id="IPR020846">
    <property type="entry name" value="MFS_dom"/>
</dbReference>
<proteinExistence type="predicted"/>
<feature type="transmembrane region" description="Helical" evidence="7">
    <location>
        <begin position="342"/>
        <end position="364"/>
    </location>
</feature>
<feature type="transmembrane region" description="Helical" evidence="7">
    <location>
        <begin position="436"/>
        <end position="455"/>
    </location>
</feature>
<dbReference type="PRINTS" id="PR01036">
    <property type="entry name" value="TCRTETB"/>
</dbReference>
<sequence length="478" mass="48881">MQKSLTESDAKRAEPTDGLPAPRRYWSVLTIWLAISMTVLDGSIANVALPTIARELNASAASSIWIVNAYQLAITVCLLPLAALGDRLGYRRVYMVGLTVFTLGSLGCALSHTLAELTAARVLQGLGAAGVLSINSALVRFTYPSRQLGRGIGLNAVVISISAALGPTVASAILAKASWEWLFAINVPIGVVTIAIASQALPRTVGSGRSFDVISAVLNAVTFGFLILGAESLVRDGVGVGLAKLAVGVAAGALLARRELRRPAPLVPFDLLRIPIFGLSIATSIVSFGAQMLAYVALPFYFQGALGRSAVETGLLMTPWPLAVGVAAPIAGRLADRYPAGLLGGIGLAVFGAGLALLSLIHPGASNLDIAWRMAVCGLGFGFFQAPNNRALVASAPLHRSGAAGGMLATARLLGQTAGALATAVFFHLAGTHATTAALSTAAVVAVLAAGVSLLRLRIVPPAPAAQDKQLGEVAAGP</sequence>
<name>A0A328AXR8_9CAUL</name>
<feature type="transmembrane region" description="Helical" evidence="7">
    <location>
        <begin position="153"/>
        <end position="175"/>
    </location>
</feature>
<gene>
    <name evidence="9" type="ORF">DJ021_03710</name>
</gene>
<keyword evidence="4 7" id="KW-0812">Transmembrane</keyword>
<keyword evidence="2" id="KW-0813">Transport</keyword>
<comment type="subcellular location">
    <subcellularLocation>
        <location evidence="1">Cell membrane</location>
        <topology evidence="1">Multi-pass membrane protein</topology>
    </subcellularLocation>
</comment>
<dbReference type="OrthoDB" id="9812221at2"/>
<dbReference type="AlphaFoldDB" id="A0A328AXR8"/>
<keyword evidence="6 7" id="KW-0472">Membrane</keyword>
<dbReference type="PROSITE" id="PS50850">
    <property type="entry name" value="MFS"/>
    <property type="match status" value="1"/>
</dbReference>
<evidence type="ECO:0000313" key="9">
    <source>
        <dbReference type="EMBL" id="RAK58971.1"/>
    </source>
</evidence>
<feature type="transmembrane region" description="Helical" evidence="7">
    <location>
        <begin position="121"/>
        <end position="141"/>
    </location>
</feature>
<dbReference type="EMBL" id="QFYP01000001">
    <property type="protein sequence ID" value="RAK58971.1"/>
    <property type="molecule type" value="Genomic_DNA"/>
</dbReference>
<keyword evidence="10" id="KW-1185">Reference proteome</keyword>
<feature type="transmembrane region" description="Helical" evidence="7">
    <location>
        <begin position="409"/>
        <end position="430"/>
    </location>
</feature>